<proteinExistence type="predicted"/>
<evidence type="ECO:0000259" key="3">
    <source>
        <dbReference type="Pfam" id="PF16450"/>
    </source>
</evidence>
<dbReference type="AlphaFoldDB" id="A0A4S8KBH2"/>
<name>A0A4S8KBH2_MUSBA</name>
<keyword evidence="2" id="KW-0067">ATP-binding</keyword>
<dbReference type="PANTHER" id="PTHR23073">
    <property type="entry name" value="26S PROTEASOME REGULATORY SUBUNIT"/>
    <property type="match status" value="1"/>
</dbReference>
<dbReference type="InterPro" id="IPR041569">
    <property type="entry name" value="AAA_lid_3"/>
</dbReference>
<feature type="domain" description="AAA ATPase AAA+ lid" evidence="4">
    <location>
        <begin position="75"/>
        <end position="119"/>
    </location>
</feature>
<gene>
    <name evidence="5" type="ORF">C4D60_Mb04t12280</name>
</gene>
<dbReference type="FunFam" id="1.10.8.60:FF:000007">
    <property type="entry name" value="26S proteasome regulatory subunit 4"/>
    <property type="match status" value="1"/>
</dbReference>
<dbReference type="InterPro" id="IPR050221">
    <property type="entry name" value="26S_Proteasome_ATPase"/>
</dbReference>
<sequence length="138" mass="15731">MSVGNLEELIDENHAIVSSLAGMEYYVRILSFVYKDQLELDFAILMHNKILSVVGLLQDEVDPMIHTSRMTLADNVNLEEFVMTKDEFSGADIKTICIESGLLASRERRMKVTHADFKKAKEKVMFKKKEGVPKGLYM</sequence>
<dbReference type="Pfam" id="PF16450">
    <property type="entry name" value="Prot_ATP_ID_OB_C"/>
    <property type="match status" value="1"/>
</dbReference>
<accession>A0A4S8KBH2</accession>
<feature type="domain" description="Proteasomal ATPase second OB" evidence="3">
    <location>
        <begin position="3"/>
        <end position="56"/>
    </location>
</feature>
<dbReference type="GO" id="GO:0005524">
    <property type="term" value="F:ATP binding"/>
    <property type="evidence" value="ECO:0007669"/>
    <property type="project" value="UniProtKB-KW"/>
</dbReference>
<protein>
    <recommendedName>
        <fullName evidence="7">AAA ATPase AAA+ lid domain-containing protein</fullName>
    </recommendedName>
</protein>
<keyword evidence="6" id="KW-1185">Reference proteome</keyword>
<evidence type="ECO:0000259" key="4">
    <source>
        <dbReference type="Pfam" id="PF17862"/>
    </source>
</evidence>
<dbReference type="Gene3D" id="2.40.50.140">
    <property type="entry name" value="Nucleic acid-binding proteins"/>
    <property type="match status" value="1"/>
</dbReference>
<keyword evidence="1" id="KW-0547">Nucleotide-binding</keyword>
<dbReference type="InterPro" id="IPR032501">
    <property type="entry name" value="Prot_ATP_ID_OB_2nd"/>
</dbReference>
<dbReference type="InterPro" id="IPR012340">
    <property type="entry name" value="NA-bd_OB-fold"/>
</dbReference>
<evidence type="ECO:0000256" key="2">
    <source>
        <dbReference type="ARBA" id="ARBA00022840"/>
    </source>
</evidence>
<dbReference type="Gene3D" id="1.10.8.60">
    <property type="match status" value="1"/>
</dbReference>
<reference evidence="5 6" key="1">
    <citation type="journal article" date="2019" name="Nat. Plants">
        <title>Genome sequencing of Musa balbisiana reveals subgenome evolution and function divergence in polyploid bananas.</title>
        <authorList>
            <person name="Yao X."/>
        </authorList>
    </citation>
    <scope>NUCLEOTIDE SEQUENCE [LARGE SCALE GENOMIC DNA]</scope>
    <source>
        <strain evidence="6">cv. DH-PKW</strain>
        <tissue evidence="5">Leaves</tissue>
    </source>
</reference>
<comment type="caution">
    <text evidence="5">The sequence shown here is derived from an EMBL/GenBank/DDBJ whole genome shotgun (WGS) entry which is preliminary data.</text>
</comment>
<evidence type="ECO:0000313" key="5">
    <source>
        <dbReference type="EMBL" id="THU72452.1"/>
    </source>
</evidence>
<evidence type="ECO:0000256" key="1">
    <source>
        <dbReference type="ARBA" id="ARBA00022741"/>
    </source>
</evidence>
<evidence type="ECO:0000313" key="6">
    <source>
        <dbReference type="Proteomes" id="UP000317650"/>
    </source>
</evidence>
<evidence type="ECO:0008006" key="7">
    <source>
        <dbReference type="Google" id="ProtNLM"/>
    </source>
</evidence>
<organism evidence="5 6">
    <name type="scientific">Musa balbisiana</name>
    <name type="common">Banana</name>
    <dbReference type="NCBI Taxonomy" id="52838"/>
    <lineage>
        <taxon>Eukaryota</taxon>
        <taxon>Viridiplantae</taxon>
        <taxon>Streptophyta</taxon>
        <taxon>Embryophyta</taxon>
        <taxon>Tracheophyta</taxon>
        <taxon>Spermatophyta</taxon>
        <taxon>Magnoliopsida</taxon>
        <taxon>Liliopsida</taxon>
        <taxon>Zingiberales</taxon>
        <taxon>Musaceae</taxon>
        <taxon>Musa</taxon>
    </lineage>
</organism>
<dbReference type="Pfam" id="PF17862">
    <property type="entry name" value="AAA_lid_3"/>
    <property type="match status" value="1"/>
</dbReference>
<dbReference type="FunFam" id="2.40.50.140:FF:000030">
    <property type="entry name" value="26S protease regulatory subunit 4"/>
    <property type="match status" value="1"/>
</dbReference>
<dbReference type="STRING" id="52838.A0A4S8KBH2"/>
<dbReference type="Proteomes" id="UP000317650">
    <property type="component" value="Chromosome 4"/>
</dbReference>
<dbReference type="EMBL" id="PYDT01000001">
    <property type="protein sequence ID" value="THU72452.1"/>
    <property type="molecule type" value="Genomic_DNA"/>
</dbReference>